<feature type="non-terminal residue" evidence="2">
    <location>
        <position position="291"/>
    </location>
</feature>
<sequence length="291" mass="27525">ARQGGRGAGAGALRYGADAGAGPGGGAGRLRRAAGRAAGEGASDRARQCGGCVSRAVCRGACADRRRGLGESGADGGGIRASRSDLGFRPGGRAGADRDRAGGGGAVPRAARGRKAGALLRSASGELGAAGGRGGEAWAALRRTLPDAEQPGGGWVHPRLARGDHGAADRGGCRGAGPDDGGARRGAACRHADRPALRAGAGGALPRAAGGVQPAARAAGAALRLPGAWGKGDPAAPRAVPAGADRGGGAAAGRARAGRCGGGDGAGQPDRRGLGAGASGAVALDAPAVAL</sequence>
<keyword evidence="2" id="KW-0808">Transferase</keyword>
<evidence type="ECO:0000256" key="1">
    <source>
        <dbReference type="SAM" id="MobiDB-lite"/>
    </source>
</evidence>
<feature type="region of interest" description="Disordered" evidence="1">
    <location>
        <begin position="69"/>
        <end position="113"/>
    </location>
</feature>
<dbReference type="EC" id="2.3.1.241" evidence="2"/>
<protein>
    <submittedName>
        <fullName evidence="2">Lipid A biosynthesis lauroyl acyltransferase</fullName>
        <ecNumber evidence="2">2.3.1.241</ecNumber>
    </submittedName>
</protein>
<feature type="compositionally biased region" description="Low complexity" evidence="1">
    <location>
        <begin position="227"/>
        <end position="244"/>
    </location>
</feature>
<dbReference type="EMBL" id="CADCTD010000093">
    <property type="protein sequence ID" value="CAA9253904.1"/>
    <property type="molecule type" value="Genomic_DNA"/>
</dbReference>
<reference evidence="2" key="1">
    <citation type="submission" date="2020-02" db="EMBL/GenBank/DDBJ databases">
        <authorList>
            <person name="Meier V. D."/>
        </authorList>
    </citation>
    <scope>NUCLEOTIDE SEQUENCE</scope>
    <source>
        <strain evidence="2">AVDCRST_MAG27</strain>
    </source>
</reference>
<keyword evidence="2" id="KW-0012">Acyltransferase</keyword>
<feature type="region of interest" description="Disordered" evidence="1">
    <location>
        <begin position="1"/>
        <end position="46"/>
    </location>
</feature>
<feature type="region of interest" description="Disordered" evidence="1">
    <location>
        <begin position="227"/>
        <end position="279"/>
    </location>
</feature>
<feature type="region of interest" description="Disordered" evidence="1">
    <location>
        <begin position="164"/>
        <end position="189"/>
    </location>
</feature>
<feature type="non-terminal residue" evidence="2">
    <location>
        <position position="1"/>
    </location>
</feature>
<dbReference type="AlphaFoldDB" id="A0A6J4ILW5"/>
<evidence type="ECO:0000313" key="2">
    <source>
        <dbReference type="EMBL" id="CAA9253904.1"/>
    </source>
</evidence>
<organism evidence="2">
    <name type="scientific">uncultured Craurococcus sp</name>
    <dbReference type="NCBI Taxonomy" id="1135998"/>
    <lineage>
        <taxon>Bacteria</taxon>
        <taxon>Pseudomonadati</taxon>
        <taxon>Pseudomonadota</taxon>
        <taxon>Alphaproteobacteria</taxon>
        <taxon>Acetobacterales</taxon>
        <taxon>Acetobacteraceae</taxon>
        <taxon>Craurococcus</taxon>
        <taxon>environmental samples</taxon>
    </lineage>
</organism>
<gene>
    <name evidence="2" type="ORF">AVDCRST_MAG27-2702</name>
</gene>
<proteinExistence type="predicted"/>
<feature type="compositionally biased region" description="Gly residues" evidence="1">
    <location>
        <begin position="19"/>
        <end position="28"/>
    </location>
</feature>
<feature type="compositionally biased region" description="Gly residues" evidence="1">
    <location>
        <begin position="1"/>
        <end position="10"/>
    </location>
</feature>
<dbReference type="GO" id="GO:0008913">
    <property type="term" value="F:Kdo2-lipid IVA acyltransferase activity"/>
    <property type="evidence" value="ECO:0007669"/>
    <property type="project" value="UniProtKB-EC"/>
</dbReference>
<accession>A0A6J4ILW5</accession>
<name>A0A6J4ILW5_9PROT</name>
<feature type="compositionally biased region" description="Gly residues" evidence="1">
    <location>
        <begin position="70"/>
        <end position="79"/>
    </location>
</feature>